<dbReference type="Proteomes" id="UP000217676">
    <property type="component" value="Chromosome"/>
</dbReference>
<dbReference type="RefSeq" id="WP_359882199.1">
    <property type="nucleotide sequence ID" value="NZ_JBEYHT010000052.1"/>
</dbReference>
<reference evidence="1 2" key="1">
    <citation type="journal article" date="2016" name="Genome Announc.">
        <title>Complete Genome Sequence of Thiostrepton-Producing Streptomyces laurentii ATCC 31255.</title>
        <authorList>
            <person name="Doi K."/>
            <person name="Fujino Y."/>
            <person name="Nagayoshi Y."/>
            <person name="Ohshima T."/>
            <person name="Ogata S."/>
        </authorList>
    </citation>
    <scope>NUCLEOTIDE SEQUENCE [LARGE SCALE GENOMIC DNA]</scope>
    <source>
        <strain evidence="1 2">ATCC 31255</strain>
    </source>
</reference>
<dbReference type="InterPro" id="IPR014729">
    <property type="entry name" value="Rossmann-like_a/b/a_fold"/>
</dbReference>
<keyword evidence="2" id="KW-1185">Reference proteome</keyword>
<proteinExistence type="predicted"/>
<dbReference type="AlphaFoldDB" id="A0A161JGC9"/>
<evidence type="ECO:0000313" key="2">
    <source>
        <dbReference type="Proteomes" id="UP000217676"/>
    </source>
</evidence>
<dbReference type="Gene3D" id="3.40.50.620">
    <property type="entry name" value="HUPs"/>
    <property type="match status" value="1"/>
</dbReference>
<evidence type="ECO:0000313" key="1">
    <source>
        <dbReference type="EMBL" id="BAU81788.1"/>
    </source>
</evidence>
<organism evidence="1 2">
    <name type="scientific">Streptomyces laurentii</name>
    <dbReference type="NCBI Taxonomy" id="39478"/>
    <lineage>
        <taxon>Bacteria</taxon>
        <taxon>Bacillati</taxon>
        <taxon>Actinomycetota</taxon>
        <taxon>Actinomycetes</taxon>
        <taxon>Kitasatosporales</taxon>
        <taxon>Streptomycetaceae</taxon>
        <taxon>Streptomyces</taxon>
    </lineage>
</organism>
<gene>
    <name evidence="1" type="ORF">SLA_0834</name>
</gene>
<dbReference type="KEGG" id="slau:SLA_0834"/>
<name>A0A161JGC9_STRLU</name>
<protein>
    <submittedName>
        <fullName evidence="1">Uncharacterized protein</fullName>
    </submittedName>
</protein>
<accession>A0A161JGC9</accession>
<dbReference type="EMBL" id="AP017424">
    <property type="protein sequence ID" value="BAU81788.1"/>
    <property type="molecule type" value="Genomic_DNA"/>
</dbReference>
<sequence>MAAHSPKVEATAKAAVGSAAYQLVEASQKRCLWSPAAASGGIPLGPHLGHVAHAPIHHCPVPVAVHRHKPGPHGPA</sequence>